<protein>
    <submittedName>
        <fullName evidence="10">Cullin N-terminal domain-containing protein</fullName>
    </submittedName>
</protein>
<sequence>METTKQSKKLVIRKFKHADTGLNFDKGWKTLEESVLKIQQQQRAEVTCEELYSIVENLCRSNYSGEIYCRLQILIRHMPLFKYFLESLNALWERFCQQLGMIRSIFLFLDRTYRTQNAAAISIWDSGLEAFRSFLVDNTQTKHRTVKGLLNLIESERIGVQQKSRQLLKSLLRMFMSLQLYDNLFECEFLKATQKMYEDEARIKSQELEIGNYLRHVSKRIQEEEERIDFYLEFTTAKKLIAVTDTCFIADYVEMIISKGTVLISEKRMEDLSLMYNLLSRVKNALLSLKTAFSAYIKKIGRAMVMDVERDKTLVQDLMDMKSGLDEIISTCFKGNEKYTQAEKDAFDYFINTRPNKPAELIAKFMDSKLRTGNKECSEEELDTVMDKVIVLSDLSKEKTCLKHFTRRI</sequence>
<dbReference type="Gene3D" id="1.20.1310.10">
    <property type="entry name" value="Cullin Repeats"/>
    <property type="match status" value="4"/>
</dbReference>
<evidence type="ECO:0000256" key="5">
    <source>
        <dbReference type="ARBA" id="ARBA00022843"/>
    </source>
</evidence>
<evidence type="ECO:0000256" key="4">
    <source>
        <dbReference type="ARBA" id="ARBA00022786"/>
    </source>
</evidence>
<organism evidence="9 10">
    <name type="scientific">Ditylenchus dipsaci</name>
    <dbReference type="NCBI Taxonomy" id="166011"/>
    <lineage>
        <taxon>Eukaryota</taxon>
        <taxon>Metazoa</taxon>
        <taxon>Ecdysozoa</taxon>
        <taxon>Nematoda</taxon>
        <taxon>Chromadorea</taxon>
        <taxon>Rhabditida</taxon>
        <taxon>Tylenchina</taxon>
        <taxon>Tylenchomorpha</taxon>
        <taxon>Sphaerularioidea</taxon>
        <taxon>Anguinidae</taxon>
        <taxon>Anguininae</taxon>
        <taxon>Ditylenchus</taxon>
    </lineage>
</organism>
<feature type="domain" description="Cullin family profile" evidence="8">
    <location>
        <begin position="357"/>
        <end position="409"/>
    </location>
</feature>
<dbReference type="GO" id="GO:0031625">
    <property type="term" value="F:ubiquitin protein ligase binding"/>
    <property type="evidence" value="ECO:0007669"/>
    <property type="project" value="InterPro"/>
</dbReference>
<dbReference type="InterPro" id="IPR016158">
    <property type="entry name" value="Cullin_homology"/>
</dbReference>
<accession>A0A915CNG5</accession>
<dbReference type="InterPro" id="IPR001373">
    <property type="entry name" value="Cullin_N"/>
</dbReference>
<dbReference type="PROSITE" id="PS50069">
    <property type="entry name" value="CULLIN_2"/>
    <property type="match status" value="1"/>
</dbReference>
<dbReference type="WBParaSite" id="jg10962.1">
    <property type="protein sequence ID" value="jg10962.1"/>
    <property type="gene ID" value="jg10962"/>
</dbReference>
<evidence type="ECO:0000256" key="2">
    <source>
        <dbReference type="ARBA" id="ARBA00006019"/>
    </source>
</evidence>
<dbReference type="FunFam" id="1.20.1310.10:FF:000004">
    <property type="entry name" value="Cullin 4B"/>
    <property type="match status" value="1"/>
</dbReference>
<keyword evidence="5" id="KW-0832">Ubl conjugation</keyword>
<evidence type="ECO:0000256" key="6">
    <source>
        <dbReference type="PROSITE-ProRule" id="PRU00330"/>
    </source>
</evidence>
<dbReference type="InterPro" id="IPR036317">
    <property type="entry name" value="Cullin_homology_sf"/>
</dbReference>
<proteinExistence type="inferred from homology"/>
<dbReference type="SUPFAM" id="SSF75632">
    <property type="entry name" value="Cullin homology domain"/>
    <property type="match status" value="1"/>
</dbReference>
<dbReference type="InterPro" id="IPR016159">
    <property type="entry name" value="Cullin_repeat-like_dom_sf"/>
</dbReference>
<dbReference type="InterPro" id="IPR045093">
    <property type="entry name" value="Cullin"/>
</dbReference>
<comment type="similarity">
    <text evidence="2 6 7">Belongs to the cullin family.</text>
</comment>
<dbReference type="FunFam" id="1.20.1310.10:FF:000001">
    <property type="entry name" value="Cullin 3"/>
    <property type="match status" value="1"/>
</dbReference>
<dbReference type="GO" id="GO:0006511">
    <property type="term" value="P:ubiquitin-dependent protein catabolic process"/>
    <property type="evidence" value="ECO:0007669"/>
    <property type="project" value="InterPro"/>
</dbReference>
<keyword evidence="3" id="KW-1017">Isopeptide bond</keyword>
<comment type="pathway">
    <text evidence="1">Protein modification; protein ubiquitination.</text>
</comment>
<name>A0A915CNG5_9BILA</name>
<evidence type="ECO:0000256" key="7">
    <source>
        <dbReference type="RuleBase" id="RU003829"/>
    </source>
</evidence>
<dbReference type="Pfam" id="PF00888">
    <property type="entry name" value="Cullin"/>
    <property type="match status" value="1"/>
</dbReference>
<dbReference type="AlphaFoldDB" id="A0A915CNG5"/>
<evidence type="ECO:0000256" key="3">
    <source>
        <dbReference type="ARBA" id="ARBA00022499"/>
    </source>
</evidence>
<evidence type="ECO:0000313" key="9">
    <source>
        <dbReference type="Proteomes" id="UP000887574"/>
    </source>
</evidence>
<dbReference type="PANTHER" id="PTHR11932">
    <property type="entry name" value="CULLIN"/>
    <property type="match status" value="1"/>
</dbReference>
<keyword evidence="9" id="KW-1185">Reference proteome</keyword>
<keyword evidence="4" id="KW-0833">Ubl conjugation pathway</keyword>
<evidence type="ECO:0000256" key="1">
    <source>
        <dbReference type="ARBA" id="ARBA00004906"/>
    </source>
</evidence>
<dbReference type="Proteomes" id="UP000887574">
    <property type="component" value="Unplaced"/>
</dbReference>
<evidence type="ECO:0000313" key="10">
    <source>
        <dbReference type="WBParaSite" id="jg10962.1"/>
    </source>
</evidence>
<reference evidence="10" key="1">
    <citation type="submission" date="2022-11" db="UniProtKB">
        <authorList>
            <consortium name="WormBaseParasite"/>
        </authorList>
    </citation>
    <scope>IDENTIFICATION</scope>
</reference>
<dbReference type="SUPFAM" id="SSF74788">
    <property type="entry name" value="Cullin repeat-like"/>
    <property type="match status" value="1"/>
</dbReference>
<evidence type="ECO:0000259" key="8">
    <source>
        <dbReference type="PROSITE" id="PS50069"/>
    </source>
</evidence>